<comment type="caution">
    <text evidence="2">The sequence shown here is derived from an EMBL/GenBank/DDBJ whole genome shotgun (WGS) entry which is preliminary data.</text>
</comment>
<keyword evidence="1" id="KW-0732">Signal</keyword>
<dbReference type="EMBL" id="JAOCQF010000003">
    <property type="protein sequence ID" value="MCT8331051.1"/>
    <property type="molecule type" value="Genomic_DNA"/>
</dbReference>
<proteinExistence type="predicted"/>
<dbReference type="Proteomes" id="UP001205601">
    <property type="component" value="Unassembled WGS sequence"/>
</dbReference>
<feature type="chain" id="PRO_5047136368" description="SnoaL-like domain-containing protein" evidence="1">
    <location>
        <begin position="19"/>
        <end position="179"/>
    </location>
</feature>
<keyword evidence="3" id="KW-1185">Reference proteome</keyword>
<dbReference type="RefSeq" id="WP_261496943.1">
    <property type="nucleotide sequence ID" value="NZ_JAOCQF010000003.1"/>
</dbReference>
<evidence type="ECO:0008006" key="4">
    <source>
        <dbReference type="Google" id="ProtNLM"/>
    </source>
</evidence>
<gene>
    <name evidence="2" type="ORF">N5I32_16150</name>
</gene>
<accession>A0ABT2NQQ4</accession>
<name>A0ABT2NQQ4_9RHOB</name>
<evidence type="ECO:0000313" key="3">
    <source>
        <dbReference type="Proteomes" id="UP001205601"/>
    </source>
</evidence>
<protein>
    <recommendedName>
        <fullName evidence="4">SnoaL-like domain-containing protein</fullName>
    </recommendedName>
</protein>
<organism evidence="2 3">
    <name type="scientific">Albidovulum sediminis</name>
    <dbReference type="NCBI Taxonomy" id="3066345"/>
    <lineage>
        <taxon>Bacteria</taxon>
        <taxon>Pseudomonadati</taxon>
        <taxon>Pseudomonadota</taxon>
        <taxon>Alphaproteobacteria</taxon>
        <taxon>Rhodobacterales</taxon>
        <taxon>Paracoccaceae</taxon>
        <taxon>Albidovulum</taxon>
    </lineage>
</organism>
<sequence length="179" mass="18655">MRLAALLISLVLALPAAARPLSQSEADTLSVAVDAYLGAIGAGSAEKIVAAMPPRILNVFAGATGVEASQLTEVLTGQTAAMMKGTRFTDLAAGKSRLEAEEGTLPDGSQVTWVLIPTRFTSTTGGVATINEQPLLAVNEGGSWYFVRVDGPERQQLAAAAYPFLADIRMPEATVRPAE</sequence>
<reference evidence="3" key="1">
    <citation type="submission" date="2023-07" db="EMBL/GenBank/DDBJ databases">
        <title>Defluviimonas sediminis sp. nov., isolated from mangrove sediment.</title>
        <authorList>
            <person name="Liu L."/>
            <person name="Li J."/>
            <person name="Huang Y."/>
            <person name="Pan J."/>
            <person name="Li M."/>
        </authorList>
    </citation>
    <scope>NUCLEOTIDE SEQUENCE [LARGE SCALE GENOMIC DNA]</scope>
    <source>
        <strain evidence="3">FT324</strain>
    </source>
</reference>
<feature type="signal peptide" evidence="1">
    <location>
        <begin position="1"/>
        <end position="18"/>
    </location>
</feature>
<evidence type="ECO:0000256" key="1">
    <source>
        <dbReference type="SAM" id="SignalP"/>
    </source>
</evidence>
<evidence type="ECO:0000313" key="2">
    <source>
        <dbReference type="EMBL" id="MCT8331051.1"/>
    </source>
</evidence>